<reference evidence="2 3" key="1">
    <citation type="journal article" date="2012" name="BMC Genomics">
        <title>Genome analysis of a simultaneously predatory and prey-independent, novel Bdellovibrio bacteriovorus from the River Tiber, supports in silico predictions of both ancient and recent lateral gene transfer from diverse bacteria.</title>
        <authorList>
            <person name="Hobley L."/>
            <person name="Lerner T.R."/>
            <person name="Williams L.E."/>
            <person name="Lambert C."/>
            <person name="Till R."/>
            <person name="Milner D.S."/>
            <person name="Basford S.M."/>
            <person name="Capeness M.J."/>
            <person name="Fenton A.K."/>
            <person name="Atterbury R.J."/>
            <person name="Harris M.A."/>
            <person name="Sockett R.E."/>
        </authorList>
    </citation>
    <scope>NUCLEOTIDE SEQUENCE [LARGE SCALE GENOMIC DNA]</scope>
    <source>
        <strain evidence="2 3">Tiberius</strain>
    </source>
</reference>
<feature type="chain" id="PRO_5003915757" description="Abnormal spindle-like microcephaly-associated protein ASH domain-containing protein" evidence="1">
    <location>
        <begin position="19"/>
        <end position="141"/>
    </location>
</feature>
<accession>K7Z926</accession>
<evidence type="ECO:0000313" key="2">
    <source>
        <dbReference type="EMBL" id="AFY00984.1"/>
    </source>
</evidence>
<dbReference type="EMBL" id="CP002930">
    <property type="protein sequence ID" value="AFY00984.1"/>
    <property type="molecule type" value="Genomic_DNA"/>
</dbReference>
<dbReference type="AlphaFoldDB" id="K7Z926"/>
<sequence>MKLLVLTALLFTGFAAQAEVIDAAIPQDEIIYMSLGRAPYNGVTRGSLELKNTGEKNLTKIVWDISGMGFSAQDNCPKELVPGKACKIFVTYWNTFPGPASGTLKVWTSDKNYKVQVSAWGEEDPFRNIPRPPTPPFPGRP</sequence>
<dbReference type="KEGG" id="bbat:Bdt_1285"/>
<dbReference type="STRING" id="1069642.Bdt_1285"/>
<dbReference type="Gene3D" id="2.60.40.10">
    <property type="entry name" value="Immunoglobulins"/>
    <property type="match status" value="1"/>
</dbReference>
<evidence type="ECO:0008006" key="4">
    <source>
        <dbReference type="Google" id="ProtNLM"/>
    </source>
</evidence>
<name>K7Z926_BDEBC</name>
<dbReference type="Proteomes" id="UP000010074">
    <property type="component" value="Chromosome"/>
</dbReference>
<protein>
    <recommendedName>
        <fullName evidence="4">Abnormal spindle-like microcephaly-associated protein ASH domain-containing protein</fullName>
    </recommendedName>
</protein>
<evidence type="ECO:0000313" key="3">
    <source>
        <dbReference type="Proteomes" id="UP000010074"/>
    </source>
</evidence>
<organism evidence="2 3">
    <name type="scientific">Bdellovibrio bacteriovorus str. Tiberius</name>
    <dbReference type="NCBI Taxonomy" id="1069642"/>
    <lineage>
        <taxon>Bacteria</taxon>
        <taxon>Pseudomonadati</taxon>
        <taxon>Bdellovibrionota</taxon>
        <taxon>Bdellovibrionia</taxon>
        <taxon>Bdellovibrionales</taxon>
        <taxon>Pseudobdellovibrionaceae</taxon>
        <taxon>Bdellovibrio</taxon>
    </lineage>
</organism>
<evidence type="ECO:0000256" key="1">
    <source>
        <dbReference type="SAM" id="SignalP"/>
    </source>
</evidence>
<keyword evidence="1" id="KW-0732">Signal</keyword>
<gene>
    <name evidence="2" type="ORF">Bdt_1285</name>
</gene>
<dbReference type="RefSeq" id="WP_015090447.1">
    <property type="nucleotide sequence ID" value="NC_019567.1"/>
</dbReference>
<dbReference type="PATRIC" id="fig|1069642.3.peg.1269"/>
<feature type="signal peptide" evidence="1">
    <location>
        <begin position="1"/>
        <end position="18"/>
    </location>
</feature>
<dbReference type="InterPro" id="IPR013783">
    <property type="entry name" value="Ig-like_fold"/>
</dbReference>
<proteinExistence type="predicted"/>
<dbReference type="HOGENOM" id="CLU_1821617_0_0_7"/>
<dbReference type="OrthoDB" id="337900at2"/>